<keyword evidence="1" id="KW-0812">Transmembrane</keyword>
<reference evidence="3 4" key="1">
    <citation type="submission" date="2014-04" db="EMBL/GenBank/DDBJ databases">
        <title>Marinobacterium kochiensis sp. nov., isolated from sediment sample collected from Kochi backwaters in Kerala, India.</title>
        <authorList>
            <person name="Singh A."/>
            <person name="Pinnaka A.K."/>
        </authorList>
    </citation>
    <scope>NUCLEOTIDE SEQUENCE [LARGE SCALE GENOMIC DNA]</scope>
    <source>
        <strain evidence="3 4">AK27</strain>
    </source>
</reference>
<keyword evidence="4" id="KW-1185">Reference proteome</keyword>
<feature type="transmembrane region" description="Helical" evidence="1">
    <location>
        <begin position="465"/>
        <end position="489"/>
    </location>
</feature>
<feature type="transmembrane region" description="Helical" evidence="1">
    <location>
        <begin position="356"/>
        <end position="376"/>
    </location>
</feature>
<accession>A0A081FX91</accession>
<dbReference type="InterPro" id="IPR002823">
    <property type="entry name" value="DUF112_TM"/>
</dbReference>
<evidence type="ECO:0000313" key="4">
    <source>
        <dbReference type="Proteomes" id="UP000028252"/>
    </source>
</evidence>
<evidence type="ECO:0000259" key="2">
    <source>
        <dbReference type="Pfam" id="PF01970"/>
    </source>
</evidence>
<feature type="transmembrane region" description="Helical" evidence="1">
    <location>
        <begin position="149"/>
        <end position="165"/>
    </location>
</feature>
<feature type="transmembrane region" description="Helical" evidence="1">
    <location>
        <begin position="323"/>
        <end position="344"/>
    </location>
</feature>
<feature type="transmembrane region" description="Helical" evidence="1">
    <location>
        <begin position="260"/>
        <end position="283"/>
    </location>
</feature>
<feature type="domain" description="DUF112" evidence="2">
    <location>
        <begin position="20"/>
        <end position="440"/>
    </location>
</feature>
<feature type="transmembrane region" description="Helical" evidence="1">
    <location>
        <begin position="111"/>
        <end position="137"/>
    </location>
</feature>
<dbReference type="eggNOG" id="COG3333">
    <property type="taxonomic scope" value="Bacteria"/>
</dbReference>
<keyword evidence="1" id="KW-1133">Transmembrane helix</keyword>
<evidence type="ECO:0000256" key="1">
    <source>
        <dbReference type="SAM" id="Phobius"/>
    </source>
</evidence>
<dbReference type="Proteomes" id="UP000028252">
    <property type="component" value="Unassembled WGS sequence"/>
</dbReference>
<dbReference type="RefSeq" id="WP_036189035.1">
    <property type="nucleotide sequence ID" value="NZ_JMQN01000040.1"/>
</dbReference>
<feature type="transmembrane region" description="Helical" evidence="1">
    <location>
        <begin position="208"/>
        <end position="225"/>
    </location>
</feature>
<dbReference type="PANTHER" id="PTHR35342:SF5">
    <property type="entry name" value="TRICARBOXYLIC TRANSPORT PROTEIN"/>
    <property type="match status" value="1"/>
</dbReference>
<evidence type="ECO:0000313" key="3">
    <source>
        <dbReference type="EMBL" id="KEA63146.1"/>
    </source>
</evidence>
<dbReference type="AlphaFoldDB" id="A0A081FX91"/>
<dbReference type="PATRIC" id="fig|1232683.4.peg.2623"/>
<feature type="transmembrane region" description="Helical" evidence="1">
    <location>
        <begin position="47"/>
        <end position="71"/>
    </location>
</feature>
<keyword evidence="1" id="KW-0472">Membrane</keyword>
<dbReference type="EMBL" id="JMQN01000040">
    <property type="protein sequence ID" value="KEA63146.1"/>
    <property type="molecule type" value="Genomic_DNA"/>
</dbReference>
<sequence length="511" mass="53440">METMNFLLQGFAVALTPEHLMFAAIGAMLGTLIGALPGLGPANGVAILIPLAFSLGLSPAASMIMLTSVYAGAMYGGRISSILLNIPGDEPAMMTTLDGYPMAVKGKAAEALAISAIASFIGSLLATIGLIILAPILARFALHFGPAEYFALFSLAFATLGGVTGKNQVKTVVAAALGLMISTVGVDITTGNQRYTYNILELYEGVDFIIAIVGLFAVSELLFFIERHISEGAASATLNKLNLKMSDILHILPTSLRGSVLGFISGVLPGAGASLGSFISYSLEKRIVGAKGYFGEGDPRGVAAPEAGNNAAANGALVPMLTLGVPGSGTTAVLLAMLISLNVQPGPMLFTQNAELVWGVIAALLVGNLMLLVLNIPMVGVFVKLLSIPPKYLMPVVTLIAAVGIYSISNSALDLYFMVGFGLMGYLLRKLEVPLVPVILGMLLGPEMERSLRHALTISDGDWSILFSSGLSIGIWSVAILGLALPYILGPLLRRRMENARARMEVEEEAD</sequence>
<name>A0A081FX91_9GAMM</name>
<organism evidence="3 4">
    <name type="scientific">Marinobacterium lacunae</name>
    <dbReference type="NCBI Taxonomy" id="1232683"/>
    <lineage>
        <taxon>Bacteria</taxon>
        <taxon>Pseudomonadati</taxon>
        <taxon>Pseudomonadota</taxon>
        <taxon>Gammaproteobacteria</taxon>
        <taxon>Oceanospirillales</taxon>
        <taxon>Oceanospirillaceae</taxon>
        <taxon>Marinobacterium</taxon>
    </lineage>
</organism>
<feature type="transmembrane region" description="Helical" evidence="1">
    <location>
        <begin position="396"/>
        <end position="419"/>
    </location>
</feature>
<dbReference type="Pfam" id="PF01970">
    <property type="entry name" value="TctA"/>
    <property type="match status" value="1"/>
</dbReference>
<comment type="caution">
    <text evidence="3">The sequence shown here is derived from an EMBL/GenBank/DDBJ whole genome shotgun (WGS) entry which is preliminary data.</text>
</comment>
<dbReference type="STRING" id="1232683.ADIMK_2670"/>
<dbReference type="OrthoDB" id="9781349at2"/>
<proteinExistence type="predicted"/>
<protein>
    <submittedName>
        <fullName evidence="3">Tricarboxylate transport membrane protein TctA</fullName>
    </submittedName>
</protein>
<feature type="transmembrane region" description="Helical" evidence="1">
    <location>
        <begin position="172"/>
        <end position="188"/>
    </location>
</feature>
<dbReference type="PANTHER" id="PTHR35342">
    <property type="entry name" value="TRICARBOXYLIC TRANSPORT PROTEIN"/>
    <property type="match status" value="1"/>
</dbReference>
<gene>
    <name evidence="3" type="ORF">ADIMK_2670</name>
</gene>